<evidence type="ECO:0000313" key="2">
    <source>
        <dbReference type="EMBL" id="MES0872484.1"/>
    </source>
</evidence>
<sequence length="517" mass="55755">MKSRHAIGAAALLAFGSAWAIPEGPEYPSAEWLQREARNYARTTEGPAEQALNPAFLLRLELQSLANFTEWSQRALDDPSWLLLPSGNTLVTPLCSTWAEQCAGDPFRYPGVDGPNGTPFYEIEAEVVPVVIYDRGCARLSGRVWAPRDARSNLPAVIIENGSIQAPETLYWWAAQALVRAGYGVMTFDPRGQGRSDQQTPAGEQGSNANSAVFWEGLVDVIDFFRSSSVRPYPHNLACAGTYPTEVTAFNPHGHRIDPDRLGLAGHSLGATGVSVVQSYGADGAEPWPGLLDRDNPVDVIVAWDSLATPRAASGSVPAIVPRVPAMGQTSEYGIGGVALSAPPDPESHKRAYAAWRDAGVPVFQLTIQGSTHFEWSLIPTFPSTSWCADTSNDACEGGWGQPLAEHYTVAWFDRWLKRPGEPGYADADARLLADADWVERYSFYWRSARAFADRSGRARHCEDIRAGCDDAGATGVDGGAAIAPALLLFLLAVARLRRSARGQDARAVDAQATCSA</sequence>
<organism evidence="2 3">
    <name type="scientific">Sinimarinibacterium thermocellulolyticum</name>
    <dbReference type="NCBI Taxonomy" id="3170016"/>
    <lineage>
        <taxon>Bacteria</taxon>
        <taxon>Pseudomonadati</taxon>
        <taxon>Pseudomonadota</taxon>
        <taxon>Gammaproteobacteria</taxon>
        <taxon>Nevskiales</taxon>
        <taxon>Nevskiaceae</taxon>
        <taxon>Sinimarinibacterium</taxon>
    </lineage>
</organism>
<evidence type="ECO:0000256" key="1">
    <source>
        <dbReference type="SAM" id="SignalP"/>
    </source>
</evidence>
<comment type="caution">
    <text evidence="2">The sequence shown here is derived from an EMBL/GenBank/DDBJ whole genome shotgun (WGS) entry which is preliminary data.</text>
</comment>
<dbReference type="RefSeq" id="WP_352886387.1">
    <property type="nucleotide sequence ID" value="NZ_JBEPIJ010000001.1"/>
</dbReference>
<name>A0ABV2A7P6_9GAMM</name>
<evidence type="ECO:0000313" key="3">
    <source>
        <dbReference type="Proteomes" id="UP001465331"/>
    </source>
</evidence>
<reference evidence="2 3" key="1">
    <citation type="submission" date="2024-06" db="EMBL/GenBank/DDBJ databases">
        <authorList>
            <person name="Li Z."/>
            <person name="Jiang Y."/>
        </authorList>
    </citation>
    <scope>NUCLEOTIDE SEQUENCE [LARGE SCALE GENOMIC DNA]</scope>
    <source>
        <strain evidence="2 3">HSW-8</strain>
    </source>
</reference>
<dbReference type="SUPFAM" id="SSF53474">
    <property type="entry name" value="alpha/beta-Hydrolases"/>
    <property type="match status" value="1"/>
</dbReference>
<feature type="chain" id="PRO_5046514276" description="Alpha/beta hydrolase family protein" evidence="1">
    <location>
        <begin position="21"/>
        <end position="517"/>
    </location>
</feature>
<dbReference type="Gene3D" id="3.40.50.1820">
    <property type="entry name" value="alpha/beta hydrolase"/>
    <property type="match status" value="1"/>
</dbReference>
<feature type="signal peptide" evidence="1">
    <location>
        <begin position="1"/>
        <end position="20"/>
    </location>
</feature>
<proteinExistence type="predicted"/>
<protein>
    <recommendedName>
        <fullName evidence="4">Alpha/beta hydrolase family protein</fullName>
    </recommendedName>
</protein>
<keyword evidence="3" id="KW-1185">Reference proteome</keyword>
<gene>
    <name evidence="2" type="ORF">ABSH63_00430</name>
</gene>
<dbReference type="EMBL" id="JBEPIJ010000001">
    <property type="protein sequence ID" value="MES0872484.1"/>
    <property type="molecule type" value="Genomic_DNA"/>
</dbReference>
<dbReference type="Proteomes" id="UP001465331">
    <property type="component" value="Unassembled WGS sequence"/>
</dbReference>
<keyword evidence="1" id="KW-0732">Signal</keyword>
<evidence type="ECO:0008006" key="4">
    <source>
        <dbReference type="Google" id="ProtNLM"/>
    </source>
</evidence>
<accession>A0ABV2A7P6</accession>
<dbReference type="InterPro" id="IPR029058">
    <property type="entry name" value="AB_hydrolase_fold"/>
</dbReference>